<proteinExistence type="predicted"/>
<evidence type="ECO:0000313" key="2">
    <source>
        <dbReference type="EMBL" id="KAF6020030.1"/>
    </source>
</evidence>
<evidence type="ECO:0000256" key="1">
    <source>
        <dbReference type="SAM" id="MobiDB-lite"/>
    </source>
</evidence>
<accession>A0A7J7J1I0</accession>
<dbReference type="Proteomes" id="UP000593567">
    <property type="component" value="Unassembled WGS sequence"/>
</dbReference>
<reference evidence="2" key="1">
    <citation type="submission" date="2020-06" db="EMBL/GenBank/DDBJ databases">
        <title>Draft genome of Bugula neritina, a colonial animal packing powerful symbionts and potential medicines.</title>
        <authorList>
            <person name="Rayko M."/>
        </authorList>
    </citation>
    <scope>NUCLEOTIDE SEQUENCE [LARGE SCALE GENOMIC DNA]</scope>
    <source>
        <strain evidence="2">Kwan_BN1</strain>
    </source>
</reference>
<feature type="region of interest" description="Disordered" evidence="1">
    <location>
        <begin position="208"/>
        <end position="227"/>
    </location>
</feature>
<feature type="compositionally biased region" description="Polar residues" evidence="1">
    <location>
        <begin position="273"/>
        <end position="283"/>
    </location>
</feature>
<name>A0A7J7J1I0_BUGNE</name>
<organism evidence="2 3">
    <name type="scientific">Bugula neritina</name>
    <name type="common">Brown bryozoan</name>
    <name type="synonym">Sertularia neritina</name>
    <dbReference type="NCBI Taxonomy" id="10212"/>
    <lineage>
        <taxon>Eukaryota</taxon>
        <taxon>Metazoa</taxon>
        <taxon>Spiralia</taxon>
        <taxon>Lophotrochozoa</taxon>
        <taxon>Bryozoa</taxon>
        <taxon>Gymnolaemata</taxon>
        <taxon>Cheilostomatida</taxon>
        <taxon>Flustrina</taxon>
        <taxon>Buguloidea</taxon>
        <taxon>Bugulidae</taxon>
        <taxon>Bugula</taxon>
    </lineage>
</organism>
<sequence>MGEDHSCVCYLLGLSSDVNISAWDEFSSKSAPRETLEPKVQSTLKRPPTILKVKKVAKDNTEECFFQHNLNHRQHIQDYRNLTCFKMLTKEKSELYPVLSQYDSSNRLLDRQSMANNTIGKENTFTSLNNSSSNGIDLNLSVAVKDPRRQLTYEDIKSYIDDKAEADECMSKPSLLKPKKPVNINLTGKFVQRTGSVANSISRCVATNARTEQASSRKPKDDAKLPIPLRPAPLVSYKMPSSLKCKVTIERLPTQSAKNVYLSAKSCNLDISKSSRPNTNLSKTSRHSCKSECSMHNAKSTQQSSLNRRSLDSLTYTSGFNGVRIRTIKKEPSTLSNTLDDDRKKHLQALVKILGDRMLAPCLNNINVEPKAIDFSAGLGKAEAIDYNVIFGSRI</sequence>
<dbReference type="AlphaFoldDB" id="A0A7J7J1I0"/>
<feature type="compositionally biased region" description="Polar residues" evidence="1">
    <location>
        <begin position="297"/>
        <end position="306"/>
    </location>
</feature>
<evidence type="ECO:0000313" key="3">
    <source>
        <dbReference type="Proteomes" id="UP000593567"/>
    </source>
</evidence>
<protein>
    <submittedName>
        <fullName evidence="2">Uncharacterized protein</fullName>
    </submittedName>
</protein>
<gene>
    <name evidence="2" type="ORF">EB796_021690</name>
</gene>
<feature type="region of interest" description="Disordered" evidence="1">
    <location>
        <begin position="273"/>
        <end position="306"/>
    </location>
</feature>
<dbReference type="EMBL" id="VXIV02003199">
    <property type="protein sequence ID" value="KAF6020030.1"/>
    <property type="molecule type" value="Genomic_DNA"/>
</dbReference>
<keyword evidence="3" id="KW-1185">Reference proteome</keyword>
<comment type="caution">
    <text evidence="2">The sequence shown here is derived from an EMBL/GenBank/DDBJ whole genome shotgun (WGS) entry which is preliminary data.</text>
</comment>